<evidence type="ECO:0000313" key="7">
    <source>
        <dbReference type="EMBL" id="BCO29105.1"/>
    </source>
</evidence>
<evidence type="ECO:0000256" key="3">
    <source>
        <dbReference type="ARBA" id="ARBA00023237"/>
    </source>
</evidence>
<keyword evidence="2 4" id="KW-0472">Membrane</keyword>
<keyword evidence="8" id="KW-1185">Reference proteome</keyword>
<dbReference type="PANTHER" id="PTHR37482">
    <property type="entry name" value="OUTER MEMBRANE PROTEIN ASSEMBLY FACTOR BAME"/>
    <property type="match status" value="1"/>
</dbReference>
<sequence precursor="true">MFDSLAHRVCLSSLAALLLSLSACSSMDGASNRLVSIVTPYKIDIVQGNFVSREQVAALKEGMSRNQVRDILGTPLLNSIFHTDRWDYVFTFKRQGIEPQARRVTIFFKDDVLIKVQADSLPSEAEFVASLDSGRKSGPIPVLEMSPESLQTTAPTTPVAAPQSPVPRTTSYPPLETTTN</sequence>
<dbReference type="InterPro" id="IPR037873">
    <property type="entry name" value="BamE-like"/>
</dbReference>
<evidence type="ECO:0000256" key="1">
    <source>
        <dbReference type="ARBA" id="ARBA00022729"/>
    </source>
</evidence>
<name>A0ABM7MRY1_9BURK</name>
<comment type="function">
    <text evidence="4">Part of the outer membrane protein assembly complex, which is involved in assembly and insertion of beta-barrel proteins into the outer membrane.</text>
</comment>
<evidence type="ECO:0000259" key="6">
    <source>
        <dbReference type="Pfam" id="PF04355"/>
    </source>
</evidence>
<comment type="similarity">
    <text evidence="4">Belongs to the BamE family.</text>
</comment>
<organism evidence="7 8">
    <name type="scientific">Rhodoferax lithotrophicus</name>
    <dbReference type="NCBI Taxonomy" id="2798804"/>
    <lineage>
        <taxon>Bacteria</taxon>
        <taxon>Pseudomonadati</taxon>
        <taxon>Pseudomonadota</taxon>
        <taxon>Betaproteobacteria</taxon>
        <taxon>Burkholderiales</taxon>
        <taxon>Comamonadaceae</taxon>
        <taxon>Rhodoferax</taxon>
    </lineage>
</organism>
<dbReference type="Pfam" id="PF04355">
    <property type="entry name" value="BamE"/>
    <property type="match status" value="1"/>
</dbReference>
<feature type="compositionally biased region" description="Polar residues" evidence="5">
    <location>
        <begin position="168"/>
        <end position="180"/>
    </location>
</feature>
<proteinExistence type="inferred from homology"/>
<feature type="domain" description="Outer membrane protein assembly factor BamE" evidence="6">
    <location>
        <begin position="48"/>
        <end position="115"/>
    </location>
</feature>
<feature type="signal peptide" evidence="4">
    <location>
        <begin position="1"/>
        <end position="25"/>
    </location>
</feature>
<evidence type="ECO:0000313" key="8">
    <source>
        <dbReference type="Proteomes" id="UP000824366"/>
    </source>
</evidence>
<gene>
    <name evidence="4" type="primary">bamE</name>
    <name evidence="7" type="ORF">MIZ03_4017</name>
</gene>
<dbReference type="RefSeq" id="WP_223904991.1">
    <property type="nucleotide sequence ID" value="NZ_AP024238.1"/>
</dbReference>
<evidence type="ECO:0000256" key="4">
    <source>
        <dbReference type="HAMAP-Rule" id="MF_00925"/>
    </source>
</evidence>
<feature type="compositionally biased region" description="Low complexity" evidence="5">
    <location>
        <begin position="151"/>
        <end position="167"/>
    </location>
</feature>
<dbReference type="EMBL" id="AP024238">
    <property type="protein sequence ID" value="BCO29105.1"/>
    <property type="molecule type" value="Genomic_DNA"/>
</dbReference>
<protein>
    <recommendedName>
        <fullName evidence="4">Outer membrane protein assembly factor BamE</fullName>
    </recommendedName>
</protein>
<dbReference type="PANTHER" id="PTHR37482:SF1">
    <property type="entry name" value="OUTER MEMBRANE PROTEIN ASSEMBLY FACTOR BAME"/>
    <property type="match status" value="1"/>
</dbReference>
<comment type="subunit">
    <text evidence="4">Part of the Bam complex.</text>
</comment>
<keyword evidence="1 4" id="KW-0732">Signal</keyword>
<dbReference type="HAMAP" id="MF_00925">
    <property type="entry name" value="OM_assembly_BamE"/>
    <property type="match status" value="1"/>
</dbReference>
<evidence type="ECO:0000256" key="2">
    <source>
        <dbReference type="ARBA" id="ARBA00023136"/>
    </source>
</evidence>
<dbReference type="Gene3D" id="3.30.1450.10">
    <property type="match status" value="1"/>
</dbReference>
<accession>A0ABM7MRY1</accession>
<dbReference type="InterPro" id="IPR026592">
    <property type="entry name" value="BamE"/>
</dbReference>
<dbReference type="InterPro" id="IPR007450">
    <property type="entry name" value="BamE_dom"/>
</dbReference>
<reference evidence="7 8" key="1">
    <citation type="journal article" date="2021" name="Microbiol. Spectr.">
        <title>A Single Bacterium Capable of Oxidation and Reduction of Iron at Circumneutral pH.</title>
        <authorList>
            <person name="Kato S."/>
            <person name="Ohkuma M."/>
        </authorList>
    </citation>
    <scope>NUCLEOTIDE SEQUENCE [LARGE SCALE GENOMIC DNA]</scope>
    <source>
        <strain evidence="7 8">MIZ03</strain>
    </source>
</reference>
<comment type="subcellular location">
    <subcellularLocation>
        <location evidence="4">Cell outer membrane</location>
    </subcellularLocation>
</comment>
<dbReference type="Proteomes" id="UP000824366">
    <property type="component" value="Chromosome"/>
</dbReference>
<feature type="region of interest" description="Disordered" evidence="5">
    <location>
        <begin position="139"/>
        <end position="180"/>
    </location>
</feature>
<evidence type="ECO:0000256" key="5">
    <source>
        <dbReference type="SAM" id="MobiDB-lite"/>
    </source>
</evidence>
<keyword evidence="3 4" id="KW-0998">Cell outer membrane</keyword>
<feature type="chain" id="PRO_5044916615" description="Outer membrane protein assembly factor BamE" evidence="4">
    <location>
        <begin position="26"/>
        <end position="180"/>
    </location>
</feature>